<dbReference type="RefSeq" id="WP_197172039.1">
    <property type="nucleotide sequence ID" value="NZ_SJPY01000007.1"/>
</dbReference>
<protein>
    <recommendedName>
        <fullName evidence="4">Secreted protein</fullName>
    </recommendedName>
</protein>
<dbReference type="EMBL" id="SJPY01000007">
    <property type="protein sequence ID" value="TWU37902.1"/>
    <property type="molecule type" value="Genomic_DNA"/>
</dbReference>
<evidence type="ECO:0008006" key="4">
    <source>
        <dbReference type="Google" id="ProtNLM"/>
    </source>
</evidence>
<keyword evidence="1" id="KW-0732">Signal</keyword>
<name>A0A5C6DMM2_9BACT</name>
<dbReference type="AlphaFoldDB" id="A0A5C6DMM2"/>
<gene>
    <name evidence="2" type="ORF">Q31b_46910</name>
</gene>
<dbReference type="PROSITE" id="PS51257">
    <property type="entry name" value="PROKAR_LIPOPROTEIN"/>
    <property type="match status" value="1"/>
</dbReference>
<dbReference type="Proteomes" id="UP000315471">
    <property type="component" value="Unassembled WGS sequence"/>
</dbReference>
<accession>A0A5C6DMM2</accession>
<comment type="caution">
    <text evidence="2">The sequence shown here is derived from an EMBL/GenBank/DDBJ whole genome shotgun (WGS) entry which is preliminary data.</text>
</comment>
<feature type="chain" id="PRO_5023008495" description="Secreted protein" evidence="1">
    <location>
        <begin position="22"/>
        <end position="58"/>
    </location>
</feature>
<keyword evidence="3" id="KW-1185">Reference proteome</keyword>
<feature type="signal peptide" evidence="1">
    <location>
        <begin position="1"/>
        <end position="21"/>
    </location>
</feature>
<evidence type="ECO:0000256" key="1">
    <source>
        <dbReference type="SAM" id="SignalP"/>
    </source>
</evidence>
<evidence type="ECO:0000313" key="3">
    <source>
        <dbReference type="Proteomes" id="UP000315471"/>
    </source>
</evidence>
<organism evidence="2 3">
    <name type="scientific">Novipirellula aureliae</name>
    <dbReference type="NCBI Taxonomy" id="2527966"/>
    <lineage>
        <taxon>Bacteria</taxon>
        <taxon>Pseudomonadati</taxon>
        <taxon>Planctomycetota</taxon>
        <taxon>Planctomycetia</taxon>
        <taxon>Pirellulales</taxon>
        <taxon>Pirellulaceae</taxon>
        <taxon>Novipirellula</taxon>
    </lineage>
</organism>
<evidence type="ECO:0000313" key="2">
    <source>
        <dbReference type="EMBL" id="TWU37902.1"/>
    </source>
</evidence>
<sequence precursor="true">MSMSIRISVVLLSLCTLTALVGCGKPGPSIVTESATDSEIAEYKAMQKQAQEDTDSEL</sequence>
<proteinExistence type="predicted"/>
<reference evidence="2 3" key="1">
    <citation type="submission" date="2019-02" db="EMBL/GenBank/DDBJ databases">
        <title>Deep-cultivation of Planctomycetes and their phenomic and genomic characterization uncovers novel biology.</title>
        <authorList>
            <person name="Wiegand S."/>
            <person name="Jogler M."/>
            <person name="Boedeker C."/>
            <person name="Pinto D."/>
            <person name="Vollmers J."/>
            <person name="Rivas-Marin E."/>
            <person name="Kohn T."/>
            <person name="Peeters S.H."/>
            <person name="Heuer A."/>
            <person name="Rast P."/>
            <person name="Oberbeckmann S."/>
            <person name="Bunk B."/>
            <person name="Jeske O."/>
            <person name="Meyerdierks A."/>
            <person name="Storesund J.E."/>
            <person name="Kallscheuer N."/>
            <person name="Luecker S."/>
            <person name="Lage O.M."/>
            <person name="Pohl T."/>
            <person name="Merkel B.J."/>
            <person name="Hornburger P."/>
            <person name="Mueller R.-W."/>
            <person name="Bruemmer F."/>
            <person name="Labrenz M."/>
            <person name="Spormann A.M."/>
            <person name="Op Den Camp H."/>
            <person name="Overmann J."/>
            <person name="Amann R."/>
            <person name="Jetten M.S.M."/>
            <person name="Mascher T."/>
            <person name="Medema M.H."/>
            <person name="Devos D.P."/>
            <person name="Kaster A.-K."/>
            <person name="Ovreas L."/>
            <person name="Rohde M."/>
            <person name="Galperin M.Y."/>
            <person name="Jogler C."/>
        </authorList>
    </citation>
    <scope>NUCLEOTIDE SEQUENCE [LARGE SCALE GENOMIC DNA]</scope>
    <source>
        <strain evidence="2 3">Q31b</strain>
    </source>
</reference>